<dbReference type="Pfam" id="PF03193">
    <property type="entry name" value="RsgA_GTPase"/>
    <property type="match status" value="1"/>
</dbReference>
<evidence type="ECO:0000256" key="6">
    <source>
        <dbReference type="ARBA" id="ARBA00022801"/>
    </source>
</evidence>
<evidence type="ECO:0000256" key="4">
    <source>
        <dbReference type="ARBA" id="ARBA00022730"/>
    </source>
</evidence>
<dbReference type="InterPro" id="IPR010914">
    <property type="entry name" value="RsgA_GTPase_dom"/>
</dbReference>
<proteinExistence type="inferred from homology"/>
<dbReference type="Gene3D" id="3.40.50.300">
    <property type="entry name" value="P-loop containing nucleotide triphosphate hydrolases"/>
    <property type="match status" value="1"/>
</dbReference>
<dbReference type="AlphaFoldDB" id="A0A091B5R1"/>
<dbReference type="OrthoDB" id="9809485at2"/>
<dbReference type="PATRIC" id="fig|1384054.3.peg.1850"/>
<keyword evidence="9 10" id="KW-0342">GTP-binding</keyword>
<evidence type="ECO:0000259" key="11">
    <source>
        <dbReference type="PROSITE" id="PS50936"/>
    </source>
</evidence>
<comment type="function">
    <text evidence="10">One of several proteins that assist in the late maturation steps of the functional core of the 30S ribosomal subunit. Helps release RbfA from mature subunits. May play a role in the assembly of ribosomal proteins into the subunit. Circularly permuted GTPase that catalyzes slow GTP hydrolysis, GTPase activity is stimulated by the 30S ribosomal subunit.</text>
</comment>
<dbReference type="GO" id="GO:0042274">
    <property type="term" value="P:ribosomal small subunit biogenesis"/>
    <property type="evidence" value="ECO:0007669"/>
    <property type="project" value="UniProtKB-UniRule"/>
</dbReference>
<feature type="binding site" evidence="10">
    <location>
        <position position="288"/>
    </location>
    <ligand>
        <name>Zn(2+)</name>
        <dbReference type="ChEBI" id="CHEBI:29105"/>
    </ligand>
</feature>
<dbReference type="SUPFAM" id="SSF52540">
    <property type="entry name" value="P-loop containing nucleoside triphosphate hydrolases"/>
    <property type="match status" value="1"/>
</dbReference>
<sequence length="359" mass="39001">MQAQPDDLARLRAIGWPDDDTAREALAAAEGVRLARVASQHRTAYDVALGPDDALMKVQPPMPWTRPRFPPDQRAAVGDWVTLDASGRNIVGMLPRRSILKRGAAGEHHRQQLIAANVDHVLVVVGLDQDFNPRRIERYLVLIRASGADPVLVLTKADECDIVDDCVDLLVEVAESGVPIHPVNAKDPASTAVLHPYLGPGRTVVLVGSSGAGKSTLTNTLLGREKMKTNAVRANDSRGRHTTTARVLLPLPQGGCLIDTPGMREVKLSGDEDVADAFEDVEALAMHCRFRDCGHGNEPGCAVRAALDEGVLDEARYLNYAKLRDEMEAAATSQAERKAEARVMGKALNKRLKDKYGRR</sequence>
<comment type="cofactor">
    <cofactor evidence="10">
        <name>Zn(2+)</name>
        <dbReference type="ChEBI" id="CHEBI:29105"/>
    </cofactor>
    <text evidence="10">Binds 1 zinc ion per subunit.</text>
</comment>
<evidence type="ECO:0000256" key="8">
    <source>
        <dbReference type="ARBA" id="ARBA00022884"/>
    </source>
</evidence>
<dbReference type="GO" id="GO:0005737">
    <property type="term" value="C:cytoplasm"/>
    <property type="evidence" value="ECO:0007669"/>
    <property type="project" value="UniProtKB-SubCell"/>
</dbReference>
<keyword evidence="1 10" id="KW-0963">Cytoplasm</keyword>
<dbReference type="Proteomes" id="UP000029392">
    <property type="component" value="Unassembled WGS sequence"/>
</dbReference>
<evidence type="ECO:0000256" key="9">
    <source>
        <dbReference type="ARBA" id="ARBA00023134"/>
    </source>
</evidence>
<evidence type="ECO:0000313" key="13">
    <source>
        <dbReference type="EMBL" id="KFN46199.1"/>
    </source>
</evidence>
<dbReference type="NCBIfam" id="TIGR00157">
    <property type="entry name" value="ribosome small subunit-dependent GTPase A"/>
    <property type="match status" value="1"/>
</dbReference>
<keyword evidence="6 10" id="KW-0378">Hydrolase</keyword>
<comment type="similarity">
    <text evidence="10">Belongs to the TRAFAC class YlqF/YawG GTPase family. RsgA subfamily.</text>
</comment>
<keyword evidence="8 10" id="KW-0694">RNA-binding</keyword>
<organism evidence="13 14">
    <name type="scientific">Arenimonas malthae CC-JY-1</name>
    <dbReference type="NCBI Taxonomy" id="1384054"/>
    <lineage>
        <taxon>Bacteria</taxon>
        <taxon>Pseudomonadati</taxon>
        <taxon>Pseudomonadota</taxon>
        <taxon>Gammaproteobacteria</taxon>
        <taxon>Lysobacterales</taxon>
        <taxon>Lysobacteraceae</taxon>
        <taxon>Arenimonas</taxon>
    </lineage>
</organism>
<dbReference type="GO" id="GO:0003924">
    <property type="term" value="F:GTPase activity"/>
    <property type="evidence" value="ECO:0007669"/>
    <property type="project" value="UniProtKB-UniRule"/>
</dbReference>
<dbReference type="eggNOG" id="COG1162">
    <property type="taxonomic scope" value="Bacteria"/>
</dbReference>
<dbReference type="GO" id="GO:0046872">
    <property type="term" value="F:metal ion binding"/>
    <property type="evidence" value="ECO:0007669"/>
    <property type="project" value="UniProtKB-KW"/>
</dbReference>
<feature type="domain" description="CP-type G" evidence="12">
    <location>
        <begin position="110"/>
        <end position="266"/>
    </location>
</feature>
<dbReference type="InterPro" id="IPR030378">
    <property type="entry name" value="G_CP_dom"/>
</dbReference>
<feature type="binding site" evidence="10">
    <location>
        <position position="293"/>
    </location>
    <ligand>
        <name>Zn(2+)</name>
        <dbReference type="ChEBI" id="CHEBI:29105"/>
    </ligand>
</feature>
<feature type="binding site" evidence="10">
    <location>
        <begin position="155"/>
        <end position="158"/>
    </location>
    <ligand>
        <name>GTP</name>
        <dbReference type="ChEBI" id="CHEBI:37565"/>
    </ligand>
</feature>
<keyword evidence="14" id="KW-1185">Reference proteome</keyword>
<comment type="subcellular location">
    <subcellularLocation>
        <location evidence="10">Cytoplasm</location>
    </subcellularLocation>
</comment>
<keyword evidence="4 10" id="KW-0699">rRNA-binding</keyword>
<dbReference type="RefSeq" id="WP_043803846.1">
    <property type="nucleotide sequence ID" value="NZ_AVCH01000172.1"/>
</dbReference>
<keyword evidence="5 10" id="KW-0547">Nucleotide-binding</keyword>
<evidence type="ECO:0000256" key="2">
    <source>
        <dbReference type="ARBA" id="ARBA00022517"/>
    </source>
</evidence>
<keyword evidence="2 10" id="KW-0690">Ribosome biogenesis</keyword>
<dbReference type="PROSITE" id="PS50936">
    <property type="entry name" value="ENGC_GTPASE"/>
    <property type="match status" value="1"/>
</dbReference>
<keyword evidence="3 10" id="KW-0479">Metal-binding</keyword>
<keyword evidence="7 10" id="KW-0862">Zinc</keyword>
<feature type="binding site" evidence="10">
    <location>
        <position position="295"/>
    </location>
    <ligand>
        <name>Zn(2+)</name>
        <dbReference type="ChEBI" id="CHEBI:29105"/>
    </ligand>
</feature>
<dbReference type="InterPro" id="IPR004881">
    <property type="entry name" value="Ribosome_biogen_GTPase_RsgA"/>
</dbReference>
<evidence type="ECO:0000256" key="10">
    <source>
        <dbReference type="HAMAP-Rule" id="MF_01820"/>
    </source>
</evidence>
<evidence type="ECO:0000256" key="1">
    <source>
        <dbReference type="ARBA" id="ARBA00022490"/>
    </source>
</evidence>
<evidence type="ECO:0000259" key="12">
    <source>
        <dbReference type="PROSITE" id="PS51721"/>
    </source>
</evidence>
<dbReference type="STRING" id="1384054.N790_02025"/>
<feature type="binding site" evidence="10">
    <location>
        <position position="301"/>
    </location>
    <ligand>
        <name>Zn(2+)</name>
        <dbReference type="ChEBI" id="CHEBI:29105"/>
    </ligand>
</feature>
<evidence type="ECO:0000256" key="5">
    <source>
        <dbReference type="ARBA" id="ARBA00022741"/>
    </source>
</evidence>
<evidence type="ECO:0000313" key="14">
    <source>
        <dbReference type="Proteomes" id="UP000029392"/>
    </source>
</evidence>
<reference evidence="13 14" key="1">
    <citation type="submission" date="2013-09" db="EMBL/GenBank/DDBJ databases">
        <title>Genome sequencing of Arenimonas malthae.</title>
        <authorList>
            <person name="Chen F."/>
            <person name="Wang G."/>
        </authorList>
    </citation>
    <scope>NUCLEOTIDE SEQUENCE [LARGE SCALE GENOMIC DNA]</scope>
    <source>
        <strain evidence="13 14">CC-JY-1</strain>
    </source>
</reference>
<protein>
    <recommendedName>
        <fullName evidence="10">Small ribosomal subunit biogenesis GTPase RsgA</fullName>
        <ecNumber evidence="10">3.6.1.-</ecNumber>
    </recommendedName>
</protein>
<comment type="subunit">
    <text evidence="10">Monomer. Associates with 30S ribosomal subunit, binds 16S rRNA.</text>
</comment>
<comment type="caution">
    <text evidence="13">The sequence shown here is derived from an EMBL/GenBank/DDBJ whole genome shotgun (WGS) entry which is preliminary data.</text>
</comment>
<evidence type="ECO:0000256" key="3">
    <source>
        <dbReference type="ARBA" id="ARBA00022723"/>
    </source>
</evidence>
<evidence type="ECO:0000256" key="7">
    <source>
        <dbReference type="ARBA" id="ARBA00022833"/>
    </source>
</evidence>
<gene>
    <name evidence="10" type="primary">rsgA</name>
    <name evidence="13" type="ORF">N790_02025</name>
</gene>
<dbReference type="GO" id="GO:0005525">
    <property type="term" value="F:GTP binding"/>
    <property type="evidence" value="ECO:0007669"/>
    <property type="project" value="UniProtKB-UniRule"/>
</dbReference>
<feature type="domain" description="EngC GTPase" evidence="11">
    <location>
        <begin position="116"/>
        <end position="264"/>
    </location>
</feature>
<dbReference type="InterPro" id="IPR027417">
    <property type="entry name" value="P-loop_NTPase"/>
</dbReference>
<accession>A0A091B5R1</accession>
<dbReference type="PROSITE" id="PS51721">
    <property type="entry name" value="G_CP"/>
    <property type="match status" value="1"/>
</dbReference>
<dbReference type="EMBL" id="AVCH01000172">
    <property type="protein sequence ID" value="KFN46199.1"/>
    <property type="molecule type" value="Genomic_DNA"/>
</dbReference>
<feature type="binding site" evidence="10">
    <location>
        <begin position="208"/>
        <end position="216"/>
    </location>
    <ligand>
        <name>GTP</name>
        <dbReference type="ChEBI" id="CHEBI:37565"/>
    </ligand>
</feature>
<dbReference type="Gene3D" id="1.10.40.50">
    <property type="entry name" value="Probable gtpase engc, domain 3"/>
    <property type="match status" value="1"/>
</dbReference>
<dbReference type="HAMAP" id="MF_01820">
    <property type="entry name" value="GTPase_RsgA"/>
    <property type="match status" value="1"/>
</dbReference>
<name>A0A091B5R1_9GAMM</name>
<dbReference type="EC" id="3.6.1.-" evidence="10"/>
<dbReference type="PANTHER" id="PTHR32120:SF10">
    <property type="entry name" value="SMALL RIBOSOMAL SUBUNIT BIOGENESIS GTPASE RSGA"/>
    <property type="match status" value="1"/>
</dbReference>
<dbReference type="GO" id="GO:0019843">
    <property type="term" value="F:rRNA binding"/>
    <property type="evidence" value="ECO:0007669"/>
    <property type="project" value="UniProtKB-KW"/>
</dbReference>
<dbReference type="CDD" id="cd01854">
    <property type="entry name" value="YjeQ_EngC"/>
    <property type="match status" value="1"/>
</dbReference>
<dbReference type="PANTHER" id="PTHR32120">
    <property type="entry name" value="SMALL RIBOSOMAL SUBUNIT BIOGENESIS GTPASE RSGA"/>
    <property type="match status" value="1"/>
</dbReference>